<evidence type="ECO:0000313" key="2">
    <source>
        <dbReference type="EMBL" id="CAH0363925.1"/>
    </source>
</evidence>
<dbReference type="PANTHER" id="PTHR46438:SF7">
    <property type="entry name" value="ALPHA_BETA-HYDROLASES SUPERFAMILY PROTEIN"/>
    <property type="match status" value="1"/>
</dbReference>
<dbReference type="PRINTS" id="PR00412">
    <property type="entry name" value="EPOXHYDRLASE"/>
</dbReference>
<comment type="caution">
    <text evidence="2">The sequence shown here is derived from an EMBL/GenBank/DDBJ whole genome shotgun (WGS) entry which is preliminary data.</text>
</comment>
<protein>
    <recommendedName>
        <fullName evidence="1">AB hydrolase-1 domain-containing protein</fullName>
    </recommendedName>
</protein>
<dbReference type="GO" id="GO:0009507">
    <property type="term" value="C:chloroplast"/>
    <property type="evidence" value="ECO:0007669"/>
    <property type="project" value="TreeGrafter"/>
</dbReference>
<dbReference type="OrthoDB" id="408373at2759"/>
<dbReference type="PRINTS" id="PR00111">
    <property type="entry name" value="ABHYDROLASE"/>
</dbReference>
<proteinExistence type="predicted"/>
<dbReference type="Pfam" id="PF00561">
    <property type="entry name" value="Abhydrolase_1"/>
    <property type="match status" value="1"/>
</dbReference>
<keyword evidence="3" id="KW-1185">Reference proteome</keyword>
<evidence type="ECO:0000259" key="1">
    <source>
        <dbReference type="Pfam" id="PF00561"/>
    </source>
</evidence>
<gene>
    <name evidence="2" type="ORF">PECAL_1P02670</name>
</gene>
<dbReference type="SUPFAM" id="SSF53474">
    <property type="entry name" value="alpha/beta-Hydrolases"/>
    <property type="match status" value="1"/>
</dbReference>
<dbReference type="Gene3D" id="3.40.50.1820">
    <property type="entry name" value="alpha/beta hydrolase"/>
    <property type="match status" value="1"/>
</dbReference>
<dbReference type="AlphaFoldDB" id="A0A8J2WSM8"/>
<evidence type="ECO:0000313" key="3">
    <source>
        <dbReference type="Proteomes" id="UP000789595"/>
    </source>
</evidence>
<feature type="domain" description="AB hydrolase-1" evidence="1">
    <location>
        <begin position="56"/>
        <end position="308"/>
    </location>
</feature>
<name>A0A8J2WSM8_9STRA</name>
<dbReference type="InterPro" id="IPR000073">
    <property type="entry name" value="AB_hydrolase_1"/>
</dbReference>
<dbReference type="InterPro" id="IPR029058">
    <property type="entry name" value="AB_hydrolase_fold"/>
</dbReference>
<organism evidence="2 3">
    <name type="scientific">Pelagomonas calceolata</name>
    <dbReference type="NCBI Taxonomy" id="35677"/>
    <lineage>
        <taxon>Eukaryota</taxon>
        <taxon>Sar</taxon>
        <taxon>Stramenopiles</taxon>
        <taxon>Ochrophyta</taxon>
        <taxon>Pelagophyceae</taxon>
        <taxon>Pelagomonadales</taxon>
        <taxon>Pelagomonadaceae</taxon>
        <taxon>Pelagomonas</taxon>
    </lineage>
</organism>
<dbReference type="Proteomes" id="UP000789595">
    <property type="component" value="Unassembled WGS sequence"/>
</dbReference>
<dbReference type="GO" id="GO:0015994">
    <property type="term" value="P:chlorophyll metabolic process"/>
    <property type="evidence" value="ECO:0007669"/>
    <property type="project" value="TreeGrafter"/>
</dbReference>
<dbReference type="GO" id="GO:0047746">
    <property type="term" value="F:chlorophyllase activity"/>
    <property type="evidence" value="ECO:0007669"/>
    <property type="project" value="TreeGrafter"/>
</dbReference>
<accession>A0A8J2WSM8</accession>
<dbReference type="InterPro" id="IPR000639">
    <property type="entry name" value="Epox_hydrolase-like"/>
</dbReference>
<dbReference type="EMBL" id="CAKKNE010000001">
    <property type="protein sequence ID" value="CAH0363925.1"/>
    <property type="molecule type" value="Genomic_DNA"/>
</dbReference>
<reference evidence="2" key="1">
    <citation type="submission" date="2021-11" db="EMBL/GenBank/DDBJ databases">
        <authorList>
            <consortium name="Genoscope - CEA"/>
            <person name="William W."/>
        </authorList>
    </citation>
    <scope>NUCLEOTIDE SEQUENCE</scope>
</reference>
<sequence length="326" mass="34711">MHSSLWFASCVAALQPPAARPVAPPTRLHAVAPESQWQWQDNKIRYASEGPADGTPVLFLHGFGSSLETYRDNAPALAQAGYRCHRLDLLGLGLSEKAPGPYSIGRWRQQAAAFLEANAGGKPAILVGNSIGSLVSLDVAAKRPELVKGLILNNCAGGMNSKFAVTDPAVSEPSRAVGAVFFAVLDFLLGIKPLARSLFDSVRARENVEAVLKQVYTNSERADAVIVDSTLEPAEDPAALDVFVEILSGDPGPRPDEVMGAVTCPIHCLWGRNDQITPLDGTGGRYFQGLAAEGRVSLTLVDAGHVPHDDVPDEANADYLAWLKSI</sequence>
<dbReference type="PANTHER" id="PTHR46438">
    <property type="entry name" value="ALPHA/BETA-HYDROLASES SUPERFAMILY PROTEIN"/>
    <property type="match status" value="1"/>
</dbReference>